<dbReference type="AlphaFoldDB" id="A0A4Z2GZC1"/>
<keyword evidence="3" id="KW-1185">Reference proteome</keyword>
<sequence>MGDPGSVLEGLWGNRALFLRVAVGIITFIIVFLCSAQESAAWACPRAHYVPRKDPLQAVKRMFSNLLSVTPSGT</sequence>
<keyword evidence="1" id="KW-0812">Transmembrane</keyword>
<feature type="transmembrane region" description="Helical" evidence="1">
    <location>
        <begin position="17"/>
        <end position="36"/>
    </location>
</feature>
<keyword evidence="1" id="KW-0472">Membrane</keyword>
<proteinExistence type="predicted"/>
<name>A0A4Z2GZC1_9TELE</name>
<evidence type="ECO:0000313" key="3">
    <source>
        <dbReference type="Proteomes" id="UP000314294"/>
    </source>
</evidence>
<accession>A0A4Z2GZC1</accession>
<keyword evidence="1" id="KW-1133">Transmembrane helix</keyword>
<dbReference type="EMBL" id="SRLO01000391">
    <property type="protein sequence ID" value="TNN58002.1"/>
    <property type="molecule type" value="Genomic_DNA"/>
</dbReference>
<dbReference type="Proteomes" id="UP000314294">
    <property type="component" value="Unassembled WGS sequence"/>
</dbReference>
<reference evidence="2 3" key="1">
    <citation type="submission" date="2019-03" db="EMBL/GenBank/DDBJ databases">
        <title>First draft genome of Liparis tanakae, snailfish: a comprehensive survey of snailfish specific genes.</title>
        <authorList>
            <person name="Kim W."/>
            <person name="Song I."/>
            <person name="Jeong J.-H."/>
            <person name="Kim D."/>
            <person name="Kim S."/>
            <person name="Ryu S."/>
            <person name="Song J.Y."/>
            <person name="Lee S.K."/>
        </authorList>
    </citation>
    <scope>NUCLEOTIDE SEQUENCE [LARGE SCALE GENOMIC DNA]</scope>
    <source>
        <tissue evidence="2">Muscle</tissue>
    </source>
</reference>
<gene>
    <name evidence="2" type="ORF">EYF80_031750</name>
</gene>
<comment type="caution">
    <text evidence="2">The sequence shown here is derived from an EMBL/GenBank/DDBJ whole genome shotgun (WGS) entry which is preliminary data.</text>
</comment>
<organism evidence="2 3">
    <name type="scientific">Liparis tanakae</name>
    <name type="common">Tanaka's snailfish</name>
    <dbReference type="NCBI Taxonomy" id="230148"/>
    <lineage>
        <taxon>Eukaryota</taxon>
        <taxon>Metazoa</taxon>
        <taxon>Chordata</taxon>
        <taxon>Craniata</taxon>
        <taxon>Vertebrata</taxon>
        <taxon>Euteleostomi</taxon>
        <taxon>Actinopterygii</taxon>
        <taxon>Neopterygii</taxon>
        <taxon>Teleostei</taxon>
        <taxon>Neoteleostei</taxon>
        <taxon>Acanthomorphata</taxon>
        <taxon>Eupercaria</taxon>
        <taxon>Perciformes</taxon>
        <taxon>Cottioidei</taxon>
        <taxon>Cottales</taxon>
        <taxon>Liparidae</taxon>
        <taxon>Liparis</taxon>
    </lineage>
</organism>
<protein>
    <submittedName>
        <fullName evidence="2">Uncharacterized protein</fullName>
    </submittedName>
</protein>
<evidence type="ECO:0000256" key="1">
    <source>
        <dbReference type="SAM" id="Phobius"/>
    </source>
</evidence>
<evidence type="ECO:0000313" key="2">
    <source>
        <dbReference type="EMBL" id="TNN58002.1"/>
    </source>
</evidence>